<dbReference type="InterPro" id="IPR050213">
    <property type="entry name" value="GST_superfamily"/>
</dbReference>
<dbReference type="GO" id="GO:0004364">
    <property type="term" value="F:glutathione transferase activity"/>
    <property type="evidence" value="ECO:0007669"/>
    <property type="project" value="UniProtKB-EC"/>
</dbReference>
<dbReference type="SFLD" id="SFLDG00363">
    <property type="entry name" value="AMPS_(cytGST):_Alpha-__Mu-__Pi"/>
    <property type="match status" value="1"/>
</dbReference>
<name>A0A1B6EVG9_9HEMI</name>
<gene>
    <name evidence="7" type="ORF">g.23068</name>
</gene>
<comment type="similarity">
    <text evidence="3">Belongs to the GST superfamily. Sigma family.</text>
</comment>
<evidence type="ECO:0000256" key="3">
    <source>
        <dbReference type="ARBA" id="ARBA00038317"/>
    </source>
</evidence>
<dbReference type="InterPro" id="IPR004046">
    <property type="entry name" value="GST_C"/>
</dbReference>
<proteinExistence type="inferred from homology"/>
<dbReference type="SUPFAM" id="SSF47616">
    <property type="entry name" value="GST C-terminal domain-like"/>
    <property type="match status" value="1"/>
</dbReference>
<dbReference type="CDD" id="cd03192">
    <property type="entry name" value="GST_C_Sigma_like"/>
    <property type="match status" value="1"/>
</dbReference>
<feature type="domain" description="GST C-terminal" evidence="6">
    <location>
        <begin position="82"/>
        <end position="204"/>
    </location>
</feature>
<dbReference type="InterPro" id="IPR040079">
    <property type="entry name" value="Glutathione_S-Trfase"/>
</dbReference>
<evidence type="ECO:0000313" key="7">
    <source>
        <dbReference type="EMBL" id="JAS41947.1"/>
    </source>
</evidence>
<sequence length="210" mass="24056">MASQIKLTYFPIIGLAEPIRFLLAYLGKEYEDFRFDRKDWPEIKKGTPWGKSPVLEIGGQQVTQSIAISRYLGKEAGLAGGDSWEDLRIDEIVGVIDDLRAEIANFHYDPDEVRKAGKIVSLVNEIVPFYMKKLDAHVKENNGFLANGKLSWADFYFSAISEYLSYMYRSDITDGYPNVKDLKMRIYALPAIKAWIDRRPANIYPTYPNL</sequence>
<dbReference type="SFLD" id="SFLDS00019">
    <property type="entry name" value="Glutathione_Transferase_(cytos"/>
    <property type="match status" value="1"/>
</dbReference>
<dbReference type="InterPro" id="IPR036282">
    <property type="entry name" value="Glutathione-S-Trfase_C_sf"/>
</dbReference>
<dbReference type="Gene3D" id="3.40.30.10">
    <property type="entry name" value="Glutaredoxin"/>
    <property type="match status" value="1"/>
</dbReference>
<dbReference type="InterPro" id="IPR036249">
    <property type="entry name" value="Thioredoxin-like_sf"/>
</dbReference>
<dbReference type="SUPFAM" id="SSF52833">
    <property type="entry name" value="Thioredoxin-like"/>
    <property type="match status" value="1"/>
</dbReference>
<evidence type="ECO:0000256" key="4">
    <source>
        <dbReference type="ARBA" id="ARBA00047960"/>
    </source>
</evidence>
<dbReference type="EMBL" id="GECZ01027822">
    <property type="protein sequence ID" value="JAS41947.1"/>
    <property type="molecule type" value="Transcribed_RNA"/>
</dbReference>
<dbReference type="PROSITE" id="PS50405">
    <property type="entry name" value="GST_CTER"/>
    <property type="match status" value="1"/>
</dbReference>
<dbReference type="FunFam" id="1.20.1050.10:FF:000030">
    <property type="entry name" value="Glutathione S-transferase S1"/>
    <property type="match status" value="1"/>
</dbReference>
<dbReference type="InterPro" id="IPR004045">
    <property type="entry name" value="Glutathione_S-Trfase_N"/>
</dbReference>
<dbReference type="Pfam" id="PF14497">
    <property type="entry name" value="GST_C_3"/>
    <property type="match status" value="1"/>
</dbReference>
<organism evidence="7">
    <name type="scientific">Cuerna arida</name>
    <dbReference type="NCBI Taxonomy" id="1464854"/>
    <lineage>
        <taxon>Eukaryota</taxon>
        <taxon>Metazoa</taxon>
        <taxon>Ecdysozoa</taxon>
        <taxon>Arthropoda</taxon>
        <taxon>Hexapoda</taxon>
        <taxon>Insecta</taxon>
        <taxon>Pterygota</taxon>
        <taxon>Neoptera</taxon>
        <taxon>Paraneoptera</taxon>
        <taxon>Hemiptera</taxon>
        <taxon>Auchenorrhyncha</taxon>
        <taxon>Membracoidea</taxon>
        <taxon>Cicadellidae</taxon>
        <taxon>Cicadellinae</taxon>
        <taxon>Proconiini</taxon>
        <taxon>Cuerna</taxon>
    </lineage>
</organism>
<dbReference type="InterPro" id="IPR010987">
    <property type="entry name" value="Glutathione-S-Trfase_C-like"/>
</dbReference>
<dbReference type="Gene3D" id="1.20.1050.10">
    <property type="match status" value="1"/>
</dbReference>
<dbReference type="EC" id="2.5.1.18" evidence="1"/>
<dbReference type="PANTHER" id="PTHR11571:SF224">
    <property type="entry name" value="HEMATOPOIETIC PROSTAGLANDIN D SYNTHASE"/>
    <property type="match status" value="1"/>
</dbReference>
<dbReference type="CDD" id="cd03039">
    <property type="entry name" value="GST_N_Sigma_like"/>
    <property type="match status" value="1"/>
</dbReference>
<dbReference type="PANTHER" id="PTHR11571">
    <property type="entry name" value="GLUTATHIONE S-TRANSFERASE"/>
    <property type="match status" value="1"/>
</dbReference>
<feature type="domain" description="GST N-terminal" evidence="5">
    <location>
        <begin position="3"/>
        <end position="80"/>
    </location>
</feature>
<evidence type="ECO:0000259" key="5">
    <source>
        <dbReference type="PROSITE" id="PS50404"/>
    </source>
</evidence>
<protein>
    <recommendedName>
        <fullName evidence="1">glutathione transferase</fullName>
        <ecNumber evidence="1">2.5.1.18</ecNumber>
    </recommendedName>
</protein>
<dbReference type="Pfam" id="PF02798">
    <property type="entry name" value="GST_N"/>
    <property type="match status" value="1"/>
</dbReference>
<evidence type="ECO:0000259" key="6">
    <source>
        <dbReference type="PROSITE" id="PS50405"/>
    </source>
</evidence>
<evidence type="ECO:0000256" key="1">
    <source>
        <dbReference type="ARBA" id="ARBA00012452"/>
    </source>
</evidence>
<dbReference type="AlphaFoldDB" id="A0A1B6EVG9"/>
<reference evidence="7" key="1">
    <citation type="submission" date="2015-11" db="EMBL/GenBank/DDBJ databases">
        <title>De novo transcriptome assembly of four potential Pierce s Disease insect vectors from Arizona vineyards.</title>
        <authorList>
            <person name="Tassone E.E."/>
        </authorList>
    </citation>
    <scope>NUCLEOTIDE SEQUENCE</scope>
</reference>
<accession>A0A1B6EVG9</accession>
<dbReference type="SFLD" id="SFLDG01205">
    <property type="entry name" value="AMPS.1"/>
    <property type="match status" value="1"/>
</dbReference>
<comment type="catalytic activity">
    <reaction evidence="4">
        <text>RX + glutathione = an S-substituted glutathione + a halide anion + H(+)</text>
        <dbReference type="Rhea" id="RHEA:16437"/>
        <dbReference type="ChEBI" id="CHEBI:15378"/>
        <dbReference type="ChEBI" id="CHEBI:16042"/>
        <dbReference type="ChEBI" id="CHEBI:17792"/>
        <dbReference type="ChEBI" id="CHEBI:57925"/>
        <dbReference type="ChEBI" id="CHEBI:90779"/>
        <dbReference type="EC" id="2.5.1.18"/>
    </reaction>
</comment>
<keyword evidence="2" id="KW-0808">Transferase</keyword>
<evidence type="ECO:0000256" key="2">
    <source>
        <dbReference type="ARBA" id="ARBA00022679"/>
    </source>
</evidence>
<dbReference type="GO" id="GO:0006749">
    <property type="term" value="P:glutathione metabolic process"/>
    <property type="evidence" value="ECO:0007669"/>
    <property type="project" value="TreeGrafter"/>
</dbReference>
<dbReference type="PROSITE" id="PS50404">
    <property type="entry name" value="GST_NTER"/>
    <property type="match status" value="1"/>
</dbReference>